<dbReference type="HOGENOM" id="CLU_1682806_0_0_3"/>
<evidence type="ECO:0000313" key="2">
    <source>
        <dbReference type="Proteomes" id="UP000000268"/>
    </source>
</evidence>
<dbReference type="RefSeq" id="WP_012164515.1">
    <property type="nucleotide sequence ID" value="NC_009925.1"/>
</dbReference>
<protein>
    <submittedName>
        <fullName evidence="1">Uncharacterized protein</fullName>
    </submittedName>
</protein>
<keyword evidence="2" id="KW-1185">Reference proteome</keyword>
<dbReference type="KEGG" id="amr:AM1_4199"/>
<dbReference type="Proteomes" id="UP000000268">
    <property type="component" value="Chromosome"/>
</dbReference>
<proteinExistence type="predicted"/>
<gene>
    <name evidence="1" type="ordered locus">AM1_4199</name>
</gene>
<organism evidence="1 2">
    <name type="scientific">Acaryochloris marina (strain MBIC 11017)</name>
    <dbReference type="NCBI Taxonomy" id="329726"/>
    <lineage>
        <taxon>Bacteria</taxon>
        <taxon>Bacillati</taxon>
        <taxon>Cyanobacteriota</taxon>
        <taxon>Cyanophyceae</taxon>
        <taxon>Acaryochloridales</taxon>
        <taxon>Acaryochloridaceae</taxon>
        <taxon>Acaryochloris</taxon>
    </lineage>
</organism>
<accession>B0CCL7</accession>
<dbReference type="EMBL" id="CP000828">
    <property type="protein sequence ID" value="ABW29179.1"/>
    <property type="molecule type" value="Genomic_DNA"/>
</dbReference>
<name>B0CCL7_ACAM1</name>
<reference evidence="1 2" key="1">
    <citation type="journal article" date="2008" name="Proc. Natl. Acad. Sci. U.S.A.">
        <title>Niche adaptation and genome expansion in the chlorophyll d-producing cyanobacterium Acaryochloris marina.</title>
        <authorList>
            <person name="Swingley W.D."/>
            <person name="Chen M."/>
            <person name="Cheung P.C."/>
            <person name="Conrad A.L."/>
            <person name="Dejesa L.C."/>
            <person name="Hao J."/>
            <person name="Honchak B.M."/>
            <person name="Karbach L.E."/>
            <person name="Kurdoglu A."/>
            <person name="Lahiri S."/>
            <person name="Mastrian S.D."/>
            <person name="Miyashita H."/>
            <person name="Page L."/>
            <person name="Ramakrishna P."/>
            <person name="Satoh S."/>
            <person name="Sattley W.M."/>
            <person name="Shimada Y."/>
            <person name="Taylor H.L."/>
            <person name="Tomo T."/>
            <person name="Tsuchiya T."/>
            <person name="Wang Z.T."/>
            <person name="Raymond J."/>
            <person name="Mimuro M."/>
            <person name="Blankenship R.E."/>
            <person name="Touchman J.W."/>
        </authorList>
    </citation>
    <scope>NUCLEOTIDE SEQUENCE [LARGE SCALE GENOMIC DNA]</scope>
    <source>
        <strain evidence="2">MBIC 11017</strain>
    </source>
</reference>
<dbReference type="STRING" id="329726.AM1_4199"/>
<dbReference type="AlphaFoldDB" id="B0CCL7"/>
<evidence type="ECO:0000313" key="1">
    <source>
        <dbReference type="EMBL" id="ABW29179.1"/>
    </source>
</evidence>
<sequence>MNPNTLAVWKNVETILNVRFRHNMTDLLLDMARNPATDPKKIAAWMLTTSTCICNAIFGKEDPFPLLYFYIQALDNHYPELLKQVAQIYANHELSESIPVISDRDEFLGILWAAGCTFINGELILSDEDIEITPKGLKRFHSIWSAPIGLSDSTYTQVSF</sequence>